<proteinExistence type="predicted"/>
<feature type="compositionally biased region" description="Polar residues" evidence="2">
    <location>
        <begin position="263"/>
        <end position="277"/>
    </location>
</feature>
<dbReference type="InterPro" id="IPR035979">
    <property type="entry name" value="RBD_domain_sf"/>
</dbReference>
<feature type="compositionally biased region" description="Low complexity" evidence="2">
    <location>
        <begin position="295"/>
        <end position="309"/>
    </location>
</feature>
<dbReference type="Gene3D" id="3.30.70.330">
    <property type="match status" value="1"/>
</dbReference>
<keyword evidence="1" id="KW-0694">RNA-binding</keyword>
<dbReference type="InterPro" id="IPR000504">
    <property type="entry name" value="RRM_dom"/>
</dbReference>
<evidence type="ECO:0000256" key="2">
    <source>
        <dbReference type="SAM" id="MobiDB-lite"/>
    </source>
</evidence>
<evidence type="ECO:0000313" key="5">
    <source>
        <dbReference type="Proteomes" id="UP000761534"/>
    </source>
</evidence>
<keyword evidence="5" id="KW-1185">Reference proteome</keyword>
<name>A0A642V7J1_9ASCO</name>
<feature type="compositionally biased region" description="Basic and acidic residues" evidence="2">
    <location>
        <begin position="59"/>
        <end position="71"/>
    </location>
</feature>
<evidence type="ECO:0000313" key="4">
    <source>
        <dbReference type="EMBL" id="KAA8916060.1"/>
    </source>
</evidence>
<dbReference type="SUPFAM" id="SSF54928">
    <property type="entry name" value="RNA-binding domain, RBD"/>
    <property type="match status" value="1"/>
</dbReference>
<evidence type="ECO:0000259" key="3">
    <source>
        <dbReference type="PROSITE" id="PS50102"/>
    </source>
</evidence>
<feature type="domain" description="RRM" evidence="3">
    <location>
        <begin position="337"/>
        <end position="420"/>
    </location>
</feature>
<feature type="compositionally biased region" description="Basic and acidic residues" evidence="2">
    <location>
        <begin position="311"/>
        <end position="322"/>
    </location>
</feature>
<dbReference type="VEuPathDB" id="FungiDB:TRICI_001783"/>
<gene>
    <name evidence="4" type="ORF">TRICI_001783</name>
</gene>
<dbReference type="Pfam" id="PF00076">
    <property type="entry name" value="RRM_1"/>
    <property type="match status" value="1"/>
</dbReference>
<accession>A0A642V7J1</accession>
<sequence length="488" mass="52873">MSLKDGSKGSQKKQDPPSKPKSGASLSERLGTKPSRKQSPVESGGHVPPSKKGVSFDSFIKRDKAEAEKKRTEHKKSSKSPQPQQPANSLAARLGSGSTTSKPRPDSVPKAPVPAKSKSRSPPRKPSTQKDTKSQSRSPPRGPAAERSSSPPRGPKRMPGRRSDAPSVAPAAPPPPRSNSHTPDPDRYYRGTAYSRSDNYYRPSQSASRFRSTHNTSPPASTAAPLGPSTAGSYFPPSSQYGPSNDFYGHTGYVPPPPPPQPKNTNAATTYDPTNSLYYRPNYSATPPPPPPQSLPQVQAPPQTQTQPVKHGRDESAEAPERTKRRRLKIRGVGTPTTVKITYLDVETTEGDLREILRQLGFENITSCMVSPVYDELDPKYSTATVGFKNREDASACVKELDGVEADDSGAPLVAEIVESEPAQQSHQDAQPSSLLDQLIKHRMAKVEQDDETKDHVTLGGRTLEQSSPIVGTIYELGFRSAENQFQS</sequence>
<comment type="caution">
    <text evidence="4">The sequence shown here is derived from an EMBL/GenBank/DDBJ whole genome shotgun (WGS) entry which is preliminary data.</text>
</comment>
<dbReference type="InterPro" id="IPR012677">
    <property type="entry name" value="Nucleotide-bd_a/b_plait_sf"/>
</dbReference>
<dbReference type="Proteomes" id="UP000761534">
    <property type="component" value="Unassembled WGS sequence"/>
</dbReference>
<dbReference type="AlphaFoldDB" id="A0A642V7J1"/>
<feature type="compositionally biased region" description="Polar residues" evidence="2">
    <location>
        <begin position="194"/>
        <end position="220"/>
    </location>
</feature>
<dbReference type="GO" id="GO:0003723">
    <property type="term" value="F:RNA binding"/>
    <property type="evidence" value="ECO:0007669"/>
    <property type="project" value="UniProtKB-UniRule"/>
</dbReference>
<evidence type="ECO:0000256" key="1">
    <source>
        <dbReference type="PROSITE-ProRule" id="PRU00176"/>
    </source>
</evidence>
<organism evidence="4 5">
    <name type="scientific">Trichomonascus ciferrii</name>
    <dbReference type="NCBI Taxonomy" id="44093"/>
    <lineage>
        <taxon>Eukaryota</taxon>
        <taxon>Fungi</taxon>
        <taxon>Dikarya</taxon>
        <taxon>Ascomycota</taxon>
        <taxon>Saccharomycotina</taxon>
        <taxon>Dipodascomycetes</taxon>
        <taxon>Dipodascales</taxon>
        <taxon>Trichomonascaceae</taxon>
        <taxon>Trichomonascus</taxon>
        <taxon>Trichomonascus ciferrii complex</taxon>
    </lineage>
</organism>
<feature type="region of interest" description="Disordered" evidence="2">
    <location>
        <begin position="1"/>
        <end position="327"/>
    </location>
</feature>
<feature type="compositionally biased region" description="Polar residues" evidence="2">
    <location>
        <begin position="230"/>
        <end position="243"/>
    </location>
</feature>
<protein>
    <recommendedName>
        <fullName evidence="3">RRM domain-containing protein</fullName>
    </recommendedName>
</protein>
<dbReference type="EMBL" id="SWFS01000125">
    <property type="protein sequence ID" value="KAA8916060.1"/>
    <property type="molecule type" value="Genomic_DNA"/>
</dbReference>
<dbReference type="PROSITE" id="PS50102">
    <property type="entry name" value="RRM"/>
    <property type="match status" value="1"/>
</dbReference>
<reference evidence="4" key="1">
    <citation type="journal article" date="2019" name="G3 (Bethesda)">
        <title>Genome Assemblies of Two Rare Opportunistic Yeast Pathogens: Diutina rugosa (syn. Candida rugosa) and Trichomonascus ciferrii (syn. Candida ciferrii).</title>
        <authorList>
            <person name="Mixao V."/>
            <person name="Saus E."/>
            <person name="Hansen A.P."/>
            <person name="Lass-Florl C."/>
            <person name="Gabaldon T."/>
        </authorList>
    </citation>
    <scope>NUCLEOTIDE SEQUENCE</scope>
    <source>
        <strain evidence="4">CBS 4856</strain>
    </source>
</reference>